<feature type="domain" description="Heterokaryon incompatibility" evidence="2">
    <location>
        <begin position="21"/>
        <end position="106"/>
    </location>
</feature>
<reference evidence="4" key="1">
    <citation type="submission" date="2014-12" db="EMBL/GenBank/DDBJ databases">
        <title>Genome Sequence of Valsa Canker Pathogens Uncovers a Specific Adaption of Colonization on Woody Bark.</title>
        <authorList>
            <person name="Yin Z."/>
            <person name="Liu H."/>
            <person name="Gao X."/>
            <person name="Li Z."/>
            <person name="Song N."/>
            <person name="Ke X."/>
            <person name="Dai Q."/>
            <person name="Wu Y."/>
            <person name="Sun Y."/>
            <person name="Xu J.-R."/>
            <person name="Kang Z.K."/>
            <person name="Wang L."/>
            <person name="Huang L."/>
        </authorList>
    </citation>
    <scope>NUCLEOTIDE SEQUENCE [LARGE SCALE GENOMIC DNA]</scope>
    <source>
        <strain evidence="4">03-8</strain>
    </source>
</reference>
<dbReference type="OrthoDB" id="5241264at2759"/>
<feature type="region of interest" description="Disordered" evidence="1">
    <location>
        <begin position="359"/>
        <end position="385"/>
    </location>
</feature>
<protein>
    <submittedName>
        <fullName evidence="4">Vegetative incompatibility protein HET-E-1</fullName>
    </submittedName>
</protein>
<evidence type="ECO:0000313" key="5">
    <source>
        <dbReference type="Proteomes" id="UP000078559"/>
    </source>
</evidence>
<dbReference type="PANTHER" id="PTHR10622:SF12">
    <property type="entry name" value="HET DOMAIN-CONTAINING PROTEIN"/>
    <property type="match status" value="1"/>
</dbReference>
<dbReference type="EMBL" id="CM003100">
    <property type="protein sequence ID" value="KUI67559.1"/>
    <property type="molecule type" value="Genomic_DNA"/>
</dbReference>
<feature type="compositionally biased region" description="Basic and acidic residues" evidence="1">
    <location>
        <begin position="449"/>
        <end position="475"/>
    </location>
</feature>
<keyword evidence="5" id="KW-1185">Reference proteome</keyword>
<sequence length="757" mass="85709">MWLLDTLTFQLGVFEKPPAPYATLSYFSDGDDGVFEDLTDRQSALNQPGRRVLQDACLRARHHNCLWLWSQTACIDRRSSAALSESINSLAQIHQDAALCIVYLDDFPSSPFPEDELGRHLLDCNWTRNVWTIPHVIFSRIAYFYDREWTRVGTKASLLPHLSSILGIDEAVLRDSDCLEDYSVGKRMSWASGASASRVEDEAYALLGLFNVTMPILYGEGSKAFLRLQEEILKDTDDYSLFAWQSQGIQEHRGIFARSPAEFRHLAGLPNAPFRIKGELQIHCAGISIRAAFQEIGDEIRLPLERPGGTTCWISLSRWEGNFVRSASMLQWGLEGALNTEIRRVCVKRDVTARVSNKISEHRRSSHQEDFAPSSMTPSTQRYDAPHRGIFGLEETTEAGEDVRRHSLSTGNLITWSAHAESSGPGTPFLFCGYDDRRSTSGSQIDAEGELRGELSHTEQNEPRDSSSDQTEGPRAEPPCTDIGRDDIGSPETTELSAREFTQLADEATGIAVEQFMSEYNRPSAKRSLNGTRPRCQKRARTARSPSYMEVEDVSDSEDDDAVIVRLSTSRVDTLACPFYFKDRTKNRNCLTHHQLSSTDDVREHLCLMHVQPLFCPVCKDVFRTCVARDDHIRSRQCTRNALPMPDGVTDWQAEQLYGETSAVSDEAQWFEIWDIIFPQTPPPDSPFFTTPKEYGVCHFRRFWMRHGQAIIFEFLEKKGIKVDTIKNEERTLAALYQSVLNHAVERVFDEIVCSTE</sequence>
<evidence type="ECO:0000256" key="1">
    <source>
        <dbReference type="SAM" id="MobiDB-lite"/>
    </source>
</evidence>
<dbReference type="AlphaFoldDB" id="A0A194VTN2"/>
<feature type="domain" description="DUF8212" evidence="3">
    <location>
        <begin position="223"/>
        <end position="246"/>
    </location>
</feature>
<dbReference type="PANTHER" id="PTHR10622">
    <property type="entry name" value="HET DOMAIN-CONTAINING PROTEIN"/>
    <property type="match status" value="1"/>
</dbReference>
<dbReference type="Pfam" id="PF06985">
    <property type="entry name" value="HET"/>
    <property type="match status" value="1"/>
</dbReference>
<dbReference type="Pfam" id="PF26640">
    <property type="entry name" value="DUF8212"/>
    <property type="match status" value="1"/>
</dbReference>
<feature type="region of interest" description="Disordered" evidence="1">
    <location>
        <begin position="522"/>
        <end position="555"/>
    </location>
</feature>
<dbReference type="InterPro" id="IPR058525">
    <property type="entry name" value="DUF8212"/>
</dbReference>
<dbReference type="Proteomes" id="UP000078559">
    <property type="component" value="Chromosome 3"/>
</dbReference>
<name>A0A194VTN2_CYTMA</name>
<dbReference type="InterPro" id="IPR010730">
    <property type="entry name" value="HET"/>
</dbReference>
<evidence type="ECO:0000259" key="3">
    <source>
        <dbReference type="Pfam" id="PF26640"/>
    </source>
</evidence>
<feature type="region of interest" description="Disordered" evidence="1">
    <location>
        <begin position="449"/>
        <end position="496"/>
    </location>
</feature>
<accession>A0A194VTN2</accession>
<feature type="compositionally biased region" description="Basic and acidic residues" evidence="1">
    <location>
        <begin position="359"/>
        <end position="370"/>
    </location>
</feature>
<proteinExistence type="predicted"/>
<gene>
    <name evidence="4" type="ORF">VM1G_02876</name>
</gene>
<evidence type="ECO:0000259" key="2">
    <source>
        <dbReference type="Pfam" id="PF06985"/>
    </source>
</evidence>
<organism evidence="4 5">
    <name type="scientific">Cytospora mali</name>
    <name type="common">Apple Valsa canker fungus</name>
    <name type="synonym">Valsa mali</name>
    <dbReference type="NCBI Taxonomy" id="578113"/>
    <lineage>
        <taxon>Eukaryota</taxon>
        <taxon>Fungi</taxon>
        <taxon>Dikarya</taxon>
        <taxon>Ascomycota</taxon>
        <taxon>Pezizomycotina</taxon>
        <taxon>Sordariomycetes</taxon>
        <taxon>Sordariomycetidae</taxon>
        <taxon>Diaporthales</taxon>
        <taxon>Cytosporaceae</taxon>
        <taxon>Cytospora</taxon>
    </lineage>
</organism>
<evidence type="ECO:0000313" key="4">
    <source>
        <dbReference type="EMBL" id="KUI67559.1"/>
    </source>
</evidence>